<evidence type="ECO:0000256" key="1">
    <source>
        <dbReference type="ARBA" id="ARBA00005254"/>
    </source>
</evidence>
<evidence type="ECO:0000313" key="4">
    <source>
        <dbReference type="Proteomes" id="UP000264006"/>
    </source>
</evidence>
<proteinExistence type="inferred from homology"/>
<name>A0A346XWV0_9ACTN</name>
<dbReference type="KEGG" id="euz:DVS28_a2012"/>
<dbReference type="Pfam" id="PF01575">
    <property type="entry name" value="MaoC_dehydratas"/>
    <property type="match status" value="1"/>
</dbReference>
<comment type="similarity">
    <text evidence="1">Belongs to the enoyl-CoA hydratase/isomerase family.</text>
</comment>
<dbReference type="Gene3D" id="3.10.129.10">
    <property type="entry name" value="Hotdog Thioesterase"/>
    <property type="match status" value="1"/>
</dbReference>
<dbReference type="EMBL" id="CP031165">
    <property type="protein sequence ID" value="AXV06697.1"/>
    <property type="molecule type" value="Genomic_DNA"/>
</dbReference>
<reference evidence="3 4" key="1">
    <citation type="submission" date="2018-09" db="EMBL/GenBank/DDBJ databases">
        <title>Complete genome sequence of Euzebya sp. DY32-46 isolated from seawater of Pacific Ocean.</title>
        <authorList>
            <person name="Xu L."/>
            <person name="Wu Y.-H."/>
            <person name="Xu X.-W."/>
        </authorList>
    </citation>
    <scope>NUCLEOTIDE SEQUENCE [LARGE SCALE GENOMIC DNA]</scope>
    <source>
        <strain evidence="3 4">DY32-46</strain>
    </source>
</reference>
<dbReference type="CDD" id="cd03441">
    <property type="entry name" value="R_hydratase_like"/>
    <property type="match status" value="1"/>
</dbReference>
<feature type="domain" description="MaoC-like" evidence="2">
    <location>
        <begin position="9"/>
        <end position="102"/>
    </location>
</feature>
<dbReference type="Proteomes" id="UP000264006">
    <property type="component" value="Chromosome"/>
</dbReference>
<dbReference type="InterPro" id="IPR052342">
    <property type="entry name" value="MCH/BMMD"/>
</dbReference>
<evidence type="ECO:0000259" key="2">
    <source>
        <dbReference type="Pfam" id="PF01575"/>
    </source>
</evidence>
<dbReference type="RefSeq" id="WP_114591311.1">
    <property type="nucleotide sequence ID" value="NZ_CP031165.1"/>
</dbReference>
<dbReference type="InterPro" id="IPR029069">
    <property type="entry name" value="HotDog_dom_sf"/>
</dbReference>
<gene>
    <name evidence="3" type="ORF">DVS28_a2012</name>
</gene>
<dbReference type="AlphaFoldDB" id="A0A346XWV0"/>
<accession>A0A346XWV0</accession>
<organism evidence="3 4">
    <name type="scientific">Euzebya pacifica</name>
    <dbReference type="NCBI Taxonomy" id="1608957"/>
    <lineage>
        <taxon>Bacteria</taxon>
        <taxon>Bacillati</taxon>
        <taxon>Actinomycetota</taxon>
        <taxon>Nitriliruptoria</taxon>
        <taxon>Euzebyales</taxon>
    </lineage>
</organism>
<dbReference type="InterPro" id="IPR002539">
    <property type="entry name" value="MaoC-like_dom"/>
</dbReference>
<dbReference type="SUPFAM" id="SSF54637">
    <property type="entry name" value="Thioesterase/thiol ester dehydrase-isomerase"/>
    <property type="match status" value="1"/>
</dbReference>
<keyword evidence="4" id="KW-1185">Reference proteome</keyword>
<sequence length="129" mass="13715">MTTFSAGDTVATLESEPIGRMNIAYMAVAMRDPNPVHVEDDFARQTGMPGVIAHGTFVLGLAGSMLTREFGVDAVQRWRIDLTAPVFPGDTLSAEAVAQEVDGDRLAVLLAVRNQDGTVVGRGDATVRL</sequence>
<evidence type="ECO:0000313" key="3">
    <source>
        <dbReference type="EMBL" id="AXV06697.1"/>
    </source>
</evidence>
<dbReference type="PANTHER" id="PTHR43664:SF1">
    <property type="entry name" value="BETA-METHYLMALYL-COA DEHYDRATASE"/>
    <property type="match status" value="1"/>
</dbReference>
<dbReference type="PANTHER" id="PTHR43664">
    <property type="entry name" value="MONOAMINE OXIDASE-RELATED"/>
    <property type="match status" value="1"/>
</dbReference>
<dbReference type="OrthoDB" id="9800237at2"/>
<protein>
    <submittedName>
        <fullName evidence="3">MaoC family protein</fullName>
    </submittedName>
</protein>